<keyword evidence="3" id="KW-1185">Reference proteome</keyword>
<feature type="region of interest" description="Disordered" evidence="1">
    <location>
        <begin position="49"/>
        <end position="129"/>
    </location>
</feature>
<accession>A0A3R8QGU5</accession>
<dbReference type="EMBL" id="PQNQ01000030">
    <property type="protein sequence ID" value="RRQ02826.1"/>
    <property type="molecule type" value="Genomic_DNA"/>
</dbReference>
<evidence type="ECO:0000313" key="3">
    <source>
        <dbReference type="Proteomes" id="UP000278422"/>
    </source>
</evidence>
<gene>
    <name evidence="2" type="ORF">CXF42_08970</name>
</gene>
<feature type="region of interest" description="Disordered" evidence="1">
    <location>
        <begin position="1"/>
        <end position="22"/>
    </location>
</feature>
<feature type="compositionally biased region" description="Low complexity" evidence="1">
    <location>
        <begin position="55"/>
        <end position="67"/>
    </location>
</feature>
<sequence>MPDPRQRPSAIQAPAPATQTRVQTVVTVGERPTPTASPRIVCSPRYQGNRQRMNVTGRTTTATGRVGTLHRRARTTPQASAPVTRASTMCAGTTPMASPKAVTSAQAAASRATTTARSGTTPRAREAAS</sequence>
<evidence type="ECO:0000313" key="2">
    <source>
        <dbReference type="EMBL" id="RRQ02826.1"/>
    </source>
</evidence>
<feature type="compositionally biased region" description="Polar residues" evidence="1">
    <location>
        <begin position="75"/>
        <end position="91"/>
    </location>
</feature>
<evidence type="ECO:0000256" key="1">
    <source>
        <dbReference type="SAM" id="MobiDB-lite"/>
    </source>
</evidence>
<protein>
    <submittedName>
        <fullName evidence="2">Uncharacterized protein</fullName>
    </submittedName>
</protein>
<proteinExistence type="predicted"/>
<feature type="compositionally biased region" description="Low complexity" evidence="1">
    <location>
        <begin position="97"/>
        <end position="122"/>
    </location>
</feature>
<dbReference type="AlphaFoldDB" id="A0A3R8QGU5"/>
<comment type="caution">
    <text evidence="2">The sequence shown here is derived from an EMBL/GenBank/DDBJ whole genome shotgun (WGS) entry which is preliminary data.</text>
</comment>
<name>A0A3R8QGU5_9CORY</name>
<reference evidence="2 3" key="1">
    <citation type="submission" date="2018-01" db="EMBL/GenBank/DDBJ databases">
        <title>Twenty Corynebacterium bovis Genomes.</title>
        <authorList>
            <person name="Gulvik C.A."/>
        </authorList>
    </citation>
    <scope>NUCLEOTIDE SEQUENCE [LARGE SCALE GENOMIC DNA]</scope>
    <source>
        <strain evidence="2 3">16-2004</strain>
    </source>
</reference>
<dbReference type="Proteomes" id="UP000278422">
    <property type="component" value="Unassembled WGS sequence"/>
</dbReference>
<organism evidence="2 3">
    <name type="scientific">Corynebacterium bovis</name>
    <dbReference type="NCBI Taxonomy" id="36808"/>
    <lineage>
        <taxon>Bacteria</taxon>
        <taxon>Bacillati</taxon>
        <taxon>Actinomycetota</taxon>
        <taxon>Actinomycetes</taxon>
        <taxon>Mycobacteriales</taxon>
        <taxon>Corynebacteriaceae</taxon>
        <taxon>Corynebacterium</taxon>
    </lineage>
</organism>